<dbReference type="EMBL" id="JANPWB010000009">
    <property type="protein sequence ID" value="KAJ1148318.1"/>
    <property type="molecule type" value="Genomic_DNA"/>
</dbReference>
<name>A0AAV7RBS5_PLEWA</name>
<dbReference type="AlphaFoldDB" id="A0AAV7RBS5"/>
<dbReference type="Proteomes" id="UP001066276">
    <property type="component" value="Chromosome 5"/>
</dbReference>
<keyword evidence="2" id="KW-1185">Reference proteome</keyword>
<organism evidence="1 2">
    <name type="scientific">Pleurodeles waltl</name>
    <name type="common">Iberian ribbed newt</name>
    <dbReference type="NCBI Taxonomy" id="8319"/>
    <lineage>
        <taxon>Eukaryota</taxon>
        <taxon>Metazoa</taxon>
        <taxon>Chordata</taxon>
        <taxon>Craniata</taxon>
        <taxon>Vertebrata</taxon>
        <taxon>Euteleostomi</taxon>
        <taxon>Amphibia</taxon>
        <taxon>Batrachia</taxon>
        <taxon>Caudata</taxon>
        <taxon>Salamandroidea</taxon>
        <taxon>Salamandridae</taxon>
        <taxon>Pleurodelinae</taxon>
        <taxon>Pleurodeles</taxon>
    </lineage>
</organism>
<protein>
    <submittedName>
        <fullName evidence="1">Uncharacterized protein</fullName>
    </submittedName>
</protein>
<evidence type="ECO:0000313" key="1">
    <source>
        <dbReference type="EMBL" id="KAJ1148318.1"/>
    </source>
</evidence>
<comment type="caution">
    <text evidence="1">The sequence shown here is derived from an EMBL/GenBank/DDBJ whole genome shotgun (WGS) entry which is preliminary data.</text>
</comment>
<accession>A0AAV7RBS5</accession>
<sequence>MVLGGPQGQGLWVTLRAGPRCGAHCCLLDDLRACRFIPAGSIAAGAPDRPPVSCGLCRRGYEIDFWAPPLKSGAVMRMRDPTITMGLRDPKQKQLTFDAARDAWQHSSTSGVMGPPTDTEDGGTLGDTARIMAKLRAGFRAIDARFDTLTNRFDWLNEHLDSRTT</sequence>
<evidence type="ECO:0000313" key="2">
    <source>
        <dbReference type="Proteomes" id="UP001066276"/>
    </source>
</evidence>
<gene>
    <name evidence="1" type="ORF">NDU88_001155</name>
</gene>
<reference evidence="1" key="1">
    <citation type="journal article" date="2022" name="bioRxiv">
        <title>Sequencing and chromosome-scale assembly of the giantPleurodeles waltlgenome.</title>
        <authorList>
            <person name="Brown T."/>
            <person name="Elewa A."/>
            <person name="Iarovenko S."/>
            <person name="Subramanian E."/>
            <person name="Araus A.J."/>
            <person name="Petzold A."/>
            <person name="Susuki M."/>
            <person name="Suzuki K.-i.T."/>
            <person name="Hayashi T."/>
            <person name="Toyoda A."/>
            <person name="Oliveira C."/>
            <person name="Osipova E."/>
            <person name="Leigh N.D."/>
            <person name="Simon A."/>
            <person name="Yun M.H."/>
        </authorList>
    </citation>
    <scope>NUCLEOTIDE SEQUENCE</scope>
    <source>
        <strain evidence="1">20211129_DDA</strain>
        <tissue evidence="1">Liver</tissue>
    </source>
</reference>
<proteinExistence type="predicted"/>